<protein>
    <submittedName>
        <fullName evidence="1">Uncharacterized protein</fullName>
    </submittedName>
</protein>
<proteinExistence type="predicted"/>
<reference evidence="1" key="1">
    <citation type="submission" date="2014-09" db="EMBL/GenBank/DDBJ databases">
        <authorList>
            <person name="Magalhaes I.L.F."/>
            <person name="Oliveira U."/>
            <person name="Santos F.R."/>
            <person name="Vidigal T.H.D.A."/>
            <person name="Brescovit A.D."/>
            <person name="Santos A.J."/>
        </authorList>
    </citation>
    <scope>NUCLEOTIDE SEQUENCE</scope>
    <source>
        <tissue evidence="1">Shoot tissue taken approximately 20 cm above the soil surface</tissue>
    </source>
</reference>
<name>A0A0A9AFX8_ARUDO</name>
<reference evidence="1" key="2">
    <citation type="journal article" date="2015" name="Data Brief">
        <title>Shoot transcriptome of the giant reed, Arundo donax.</title>
        <authorList>
            <person name="Barrero R.A."/>
            <person name="Guerrero F.D."/>
            <person name="Moolhuijzen P."/>
            <person name="Goolsby J.A."/>
            <person name="Tidwell J."/>
            <person name="Bellgard S.E."/>
            <person name="Bellgard M.I."/>
        </authorList>
    </citation>
    <scope>NUCLEOTIDE SEQUENCE</scope>
    <source>
        <tissue evidence="1">Shoot tissue taken approximately 20 cm above the soil surface</tissue>
    </source>
</reference>
<organism evidence="1">
    <name type="scientific">Arundo donax</name>
    <name type="common">Giant reed</name>
    <name type="synonym">Donax arundinaceus</name>
    <dbReference type="NCBI Taxonomy" id="35708"/>
    <lineage>
        <taxon>Eukaryota</taxon>
        <taxon>Viridiplantae</taxon>
        <taxon>Streptophyta</taxon>
        <taxon>Embryophyta</taxon>
        <taxon>Tracheophyta</taxon>
        <taxon>Spermatophyta</taxon>
        <taxon>Magnoliopsida</taxon>
        <taxon>Liliopsida</taxon>
        <taxon>Poales</taxon>
        <taxon>Poaceae</taxon>
        <taxon>PACMAD clade</taxon>
        <taxon>Arundinoideae</taxon>
        <taxon>Arundineae</taxon>
        <taxon>Arundo</taxon>
    </lineage>
</organism>
<dbReference type="EMBL" id="GBRH01251898">
    <property type="protein sequence ID" value="JAD45997.1"/>
    <property type="molecule type" value="Transcribed_RNA"/>
</dbReference>
<sequence length="24" mass="2916">MVFTVYPAMIYELLHTSIYRLFHA</sequence>
<dbReference type="AlphaFoldDB" id="A0A0A9AFX8"/>
<evidence type="ECO:0000313" key="1">
    <source>
        <dbReference type="EMBL" id="JAD45997.1"/>
    </source>
</evidence>
<accession>A0A0A9AFX8</accession>